<dbReference type="RefSeq" id="WP_037288027.1">
    <property type="nucleotide sequence ID" value="NZ_JEOB01000003.1"/>
</dbReference>
<dbReference type="GO" id="GO:0008233">
    <property type="term" value="F:peptidase activity"/>
    <property type="evidence" value="ECO:0007669"/>
    <property type="project" value="InterPro"/>
</dbReference>
<dbReference type="InterPro" id="IPR036439">
    <property type="entry name" value="Dockerin_dom_sf"/>
</dbReference>
<reference evidence="3 5" key="1">
    <citation type="submission" date="2013-06" db="EMBL/GenBank/DDBJ databases">
        <title>Rumen cellulosomics: divergent fiber-degrading strategies revealed by comparative genome-wide analysis of six Ruminococcal strains.</title>
        <authorList>
            <person name="Dassa B."/>
            <person name="Borovok I."/>
            <person name="Lamed R."/>
            <person name="Flint H."/>
            <person name="Yeoman C.J."/>
            <person name="White B."/>
            <person name="Bayer E.A."/>
        </authorList>
    </citation>
    <scope>NUCLEOTIDE SEQUENCE [LARGE SCALE GENOMIC DNA]</scope>
    <source>
        <strain evidence="3 5">SY3</strain>
    </source>
</reference>
<dbReference type="MEROPS" id="M15.024"/>
<dbReference type="EMBL" id="JEOB01000004">
    <property type="protein sequence ID" value="EXM38351.1"/>
    <property type="molecule type" value="Genomic_DNA"/>
</dbReference>
<evidence type="ECO:0000256" key="1">
    <source>
        <dbReference type="SAM" id="SignalP"/>
    </source>
</evidence>
<dbReference type="PANTHER" id="PTHR34385">
    <property type="entry name" value="D-ALANYL-D-ALANINE CARBOXYPEPTIDASE"/>
    <property type="match status" value="1"/>
</dbReference>
<gene>
    <name evidence="4" type="ORF">RASY3_10725</name>
    <name evidence="3" type="ORF">RASY3_19415</name>
</gene>
<dbReference type="PROSITE" id="PS51766">
    <property type="entry name" value="DOCKERIN"/>
    <property type="match status" value="1"/>
</dbReference>
<dbReference type="GO" id="GO:0004553">
    <property type="term" value="F:hydrolase activity, hydrolyzing O-glycosyl compounds"/>
    <property type="evidence" value="ECO:0007669"/>
    <property type="project" value="InterPro"/>
</dbReference>
<keyword evidence="1" id="KW-0732">Signal</keyword>
<dbReference type="InterPro" id="IPR003709">
    <property type="entry name" value="VanY-like_core_dom"/>
</dbReference>
<dbReference type="Pfam" id="PF02557">
    <property type="entry name" value="VanY"/>
    <property type="match status" value="1"/>
</dbReference>
<comment type="caution">
    <text evidence="3">The sequence shown here is derived from an EMBL/GenBank/DDBJ whole genome shotgun (WGS) entry which is preliminary data.</text>
</comment>
<proteinExistence type="predicted"/>
<protein>
    <submittedName>
        <fullName evidence="3">Peptidase M15</fullName>
    </submittedName>
</protein>
<dbReference type="InterPro" id="IPR018247">
    <property type="entry name" value="EF_Hand_1_Ca_BS"/>
</dbReference>
<dbReference type="GO" id="GO:0000272">
    <property type="term" value="P:polysaccharide catabolic process"/>
    <property type="evidence" value="ECO:0007669"/>
    <property type="project" value="InterPro"/>
</dbReference>
<name>A0A011VSW3_RUMAL</name>
<dbReference type="SUPFAM" id="SSF63446">
    <property type="entry name" value="Type I dockerin domain"/>
    <property type="match status" value="1"/>
</dbReference>
<dbReference type="InterPro" id="IPR058193">
    <property type="entry name" value="VanY/YodJ_core_dom"/>
</dbReference>
<feature type="chain" id="PRO_5014213847" evidence="1">
    <location>
        <begin position="29"/>
        <end position="285"/>
    </location>
</feature>
<feature type="domain" description="Dockerin" evidence="2">
    <location>
        <begin position="28"/>
        <end position="99"/>
    </location>
</feature>
<keyword evidence="5" id="KW-1185">Reference proteome</keyword>
<dbReference type="InterPro" id="IPR052179">
    <property type="entry name" value="DD-CPase-like"/>
</dbReference>
<dbReference type="InterPro" id="IPR016134">
    <property type="entry name" value="Dockerin_dom"/>
</dbReference>
<dbReference type="CDD" id="cd14256">
    <property type="entry name" value="Dockerin_I"/>
    <property type="match status" value="1"/>
</dbReference>
<feature type="signal peptide" evidence="1">
    <location>
        <begin position="1"/>
        <end position="28"/>
    </location>
</feature>
<dbReference type="CDD" id="cd14852">
    <property type="entry name" value="LD-carboxypeptidase"/>
    <property type="match status" value="1"/>
</dbReference>
<dbReference type="InterPro" id="IPR009045">
    <property type="entry name" value="Zn_M74/Hedgehog-like"/>
</dbReference>
<dbReference type="PATRIC" id="fig|1341156.4.peg.2089"/>
<dbReference type="GO" id="GO:0006508">
    <property type="term" value="P:proteolysis"/>
    <property type="evidence" value="ECO:0007669"/>
    <property type="project" value="InterPro"/>
</dbReference>
<dbReference type="OrthoDB" id="9792074at2"/>
<dbReference type="Pfam" id="PF00404">
    <property type="entry name" value="Dockerin_1"/>
    <property type="match status" value="1"/>
</dbReference>
<evidence type="ECO:0000259" key="2">
    <source>
        <dbReference type="PROSITE" id="PS51766"/>
    </source>
</evidence>
<dbReference type="SUPFAM" id="SSF55166">
    <property type="entry name" value="Hedgehog/DD-peptidase"/>
    <property type="match status" value="1"/>
</dbReference>
<dbReference type="Gene3D" id="3.30.1380.10">
    <property type="match status" value="1"/>
</dbReference>
<evidence type="ECO:0000313" key="3">
    <source>
        <dbReference type="EMBL" id="EXM38351.1"/>
    </source>
</evidence>
<dbReference type="PANTHER" id="PTHR34385:SF1">
    <property type="entry name" value="PEPTIDOGLYCAN L-ALANYL-D-GLUTAMATE ENDOPEPTIDASE CWLK"/>
    <property type="match status" value="1"/>
</dbReference>
<accession>A0A011VSW3</accession>
<dbReference type="InterPro" id="IPR002105">
    <property type="entry name" value="Dockerin_1_rpt"/>
</dbReference>
<dbReference type="AlphaFoldDB" id="A0A011VSW3"/>
<dbReference type="PROSITE" id="PS00018">
    <property type="entry name" value="EF_HAND_1"/>
    <property type="match status" value="2"/>
</dbReference>
<dbReference type="EMBL" id="JEOB01000003">
    <property type="protein sequence ID" value="EXM38822.1"/>
    <property type="molecule type" value="Genomic_DNA"/>
</dbReference>
<dbReference type="Proteomes" id="UP000021369">
    <property type="component" value="Unassembled WGS sequence"/>
</dbReference>
<dbReference type="Gene3D" id="1.10.1330.10">
    <property type="entry name" value="Dockerin domain"/>
    <property type="match status" value="1"/>
</dbReference>
<sequence length="285" mass="30762">MKKGPKLIISTAAAVTAAVITSTMCAFAAAGSGDVNGDGKVNITDITLTAAYVKGKKMLSADALTAADVSGDGSVNTTDLTRLAAFVKGKRYLDGSEPTPPPEPEPEGPVIEVRNGVTYVDGILVVNKSYALPENYGSGLTAETQKAFNNMQAAAWNDGISLWICSGFRSYSYQSQLYWSYVNRDGQWAADTYSARPGHSEHQTGLAIDINDASSNFNGTPAAKWIAAHCTEYGFIIRYPYGKQDKTGFMYEPWHVRYVGKDLAKKITASGLCLEEYLGIDSYYH</sequence>
<evidence type="ECO:0000313" key="5">
    <source>
        <dbReference type="Proteomes" id="UP000021369"/>
    </source>
</evidence>
<organism evidence="3 5">
    <name type="scientific">Ruminococcus albus SY3</name>
    <dbReference type="NCBI Taxonomy" id="1341156"/>
    <lineage>
        <taxon>Bacteria</taxon>
        <taxon>Bacillati</taxon>
        <taxon>Bacillota</taxon>
        <taxon>Clostridia</taxon>
        <taxon>Eubacteriales</taxon>
        <taxon>Oscillospiraceae</taxon>
        <taxon>Ruminococcus</taxon>
    </lineage>
</organism>
<evidence type="ECO:0000313" key="4">
    <source>
        <dbReference type="EMBL" id="EXM38822.1"/>
    </source>
</evidence>